<name>A0ABZ0IQN3_9BACT</name>
<dbReference type="Gene3D" id="3.40.50.1820">
    <property type="entry name" value="alpha/beta hydrolase"/>
    <property type="match status" value="1"/>
</dbReference>
<dbReference type="InterPro" id="IPR029058">
    <property type="entry name" value="AB_hydrolase_fold"/>
</dbReference>
<protein>
    <submittedName>
        <fullName evidence="5">Alpha/beta hydrolase-fold protein</fullName>
    </submittedName>
</protein>
<dbReference type="InterPro" id="IPR052558">
    <property type="entry name" value="Siderophore_Hydrolase_D"/>
</dbReference>
<dbReference type="InterPro" id="IPR019734">
    <property type="entry name" value="TPR_rpt"/>
</dbReference>
<dbReference type="InterPro" id="IPR000801">
    <property type="entry name" value="Esterase-like"/>
</dbReference>
<keyword evidence="3" id="KW-0802">TPR repeat</keyword>
<feature type="signal peptide" evidence="4">
    <location>
        <begin position="1"/>
        <end position="30"/>
    </location>
</feature>
<dbReference type="PROSITE" id="PS50005">
    <property type="entry name" value="TPR"/>
    <property type="match status" value="1"/>
</dbReference>
<proteinExistence type="inferred from homology"/>
<evidence type="ECO:0000313" key="6">
    <source>
        <dbReference type="Proteomes" id="UP001302349"/>
    </source>
</evidence>
<evidence type="ECO:0000256" key="2">
    <source>
        <dbReference type="ARBA" id="ARBA00022801"/>
    </source>
</evidence>
<evidence type="ECO:0000256" key="4">
    <source>
        <dbReference type="SAM" id="SignalP"/>
    </source>
</evidence>
<reference evidence="5 6" key="1">
    <citation type="journal article" date="2023" name="Microbiol. Resour. Announc.">
        <title>Complete Genome Sequence of Imperialibacter roseus strain P4T.</title>
        <authorList>
            <person name="Tizabi D.R."/>
            <person name="Bachvaroff T."/>
            <person name="Hill R.T."/>
        </authorList>
    </citation>
    <scope>NUCLEOTIDE SEQUENCE [LARGE SCALE GENOMIC DNA]</scope>
    <source>
        <strain evidence="5 6">P4T</strain>
    </source>
</reference>
<dbReference type="PANTHER" id="PTHR40841">
    <property type="entry name" value="SIDEROPHORE TRIACETYLFUSARININE C ESTERASE"/>
    <property type="match status" value="1"/>
</dbReference>
<gene>
    <name evidence="5" type="ORF">RT717_01850</name>
</gene>
<dbReference type="Pfam" id="PF00756">
    <property type="entry name" value="Esterase"/>
    <property type="match status" value="1"/>
</dbReference>
<dbReference type="SMART" id="SM00028">
    <property type="entry name" value="TPR"/>
    <property type="match status" value="2"/>
</dbReference>
<organism evidence="5 6">
    <name type="scientific">Imperialibacter roseus</name>
    <dbReference type="NCBI Taxonomy" id="1324217"/>
    <lineage>
        <taxon>Bacteria</taxon>
        <taxon>Pseudomonadati</taxon>
        <taxon>Bacteroidota</taxon>
        <taxon>Cytophagia</taxon>
        <taxon>Cytophagales</taxon>
        <taxon>Flammeovirgaceae</taxon>
        <taxon>Imperialibacter</taxon>
    </lineage>
</organism>
<comment type="similarity">
    <text evidence="1">Belongs to the esterase D family.</text>
</comment>
<dbReference type="InterPro" id="IPR011990">
    <property type="entry name" value="TPR-like_helical_dom_sf"/>
</dbReference>
<dbReference type="Proteomes" id="UP001302349">
    <property type="component" value="Chromosome"/>
</dbReference>
<dbReference type="EMBL" id="CP136051">
    <property type="protein sequence ID" value="WOK07363.1"/>
    <property type="molecule type" value="Genomic_DNA"/>
</dbReference>
<feature type="chain" id="PRO_5046252137" evidence="4">
    <location>
        <begin position="31"/>
        <end position="422"/>
    </location>
</feature>
<evidence type="ECO:0000313" key="5">
    <source>
        <dbReference type="EMBL" id="WOK07363.1"/>
    </source>
</evidence>
<evidence type="ECO:0000256" key="3">
    <source>
        <dbReference type="PROSITE-ProRule" id="PRU00339"/>
    </source>
</evidence>
<dbReference type="SUPFAM" id="SSF48452">
    <property type="entry name" value="TPR-like"/>
    <property type="match status" value="1"/>
</dbReference>
<feature type="repeat" description="TPR" evidence="3">
    <location>
        <begin position="377"/>
        <end position="410"/>
    </location>
</feature>
<dbReference type="GO" id="GO:0016787">
    <property type="term" value="F:hydrolase activity"/>
    <property type="evidence" value="ECO:0007669"/>
    <property type="project" value="UniProtKB-KW"/>
</dbReference>
<sequence>MNYHGVNNYAKIFLALAGLVISVHTASSQAQPSSYLLQLGMKDSVYSKVLKEQRDFWVQLPEGFNPESKTAYPVIYLLDGGAQLGALAAVYSYYTGHHLPDMILVGISNRTNRTRDLTTSEVKFRNGGEVREATGGAEAFTRFLETELIPYVDDKYPASPFRTLIGHSYGGLFTINTLVNHTELFDNYVAIDPSLDWDDQKLMKEAKEALKSRQFQRKSLFVALGAGQLHMLDESVTLDNVMQDTSEYSLFGRSIIEFSRFAESQQQNGLSFSWKTYPDDYHWTVPLPALRDGLIRQFEWYQLQSPTKYSSPDTTLDELLTLIKQREKVLKAHFGYSYPAMPEELFNQAGYMYLQMGQVVKSEVFFKMGIEYYPGSPNAYDSMADYYESQSDYANALANVTKAFELSGDEYYAERMKRLEKK</sequence>
<keyword evidence="6" id="KW-1185">Reference proteome</keyword>
<keyword evidence="4" id="KW-0732">Signal</keyword>
<dbReference type="RefSeq" id="WP_317490042.1">
    <property type="nucleotide sequence ID" value="NZ_CP136051.1"/>
</dbReference>
<evidence type="ECO:0000256" key="1">
    <source>
        <dbReference type="ARBA" id="ARBA00005622"/>
    </source>
</evidence>
<dbReference type="SUPFAM" id="SSF53474">
    <property type="entry name" value="alpha/beta-Hydrolases"/>
    <property type="match status" value="1"/>
</dbReference>
<accession>A0ABZ0IQN3</accession>
<keyword evidence="2 5" id="KW-0378">Hydrolase</keyword>
<dbReference type="PANTHER" id="PTHR40841:SF2">
    <property type="entry name" value="SIDEROPHORE-DEGRADING ESTERASE (EUROFUNG)"/>
    <property type="match status" value="1"/>
</dbReference>